<reference evidence="1 2" key="1">
    <citation type="journal article" date="2012" name="J. Virol.">
        <title>Complete Genomic Sequence of Erwinia amylovora Phage PhiEaH2.</title>
        <authorList>
            <person name="Domotor D."/>
            <person name="Becsagh P."/>
            <person name="Rakhely G."/>
            <person name="Schneider G."/>
            <person name="Kovacs T."/>
        </authorList>
    </citation>
    <scope>NUCLEOTIDE SEQUENCE [LARGE SCALE GENOMIC DNA]</scope>
</reference>
<proteinExistence type="predicted"/>
<dbReference type="EMBL" id="JX316028">
    <property type="protein sequence ID" value="AFQ96625.1"/>
    <property type="molecule type" value="Genomic_DNA"/>
</dbReference>
<organism evidence="1 2">
    <name type="scientific">Erwinia phage phiEaH2</name>
    <dbReference type="NCBI Taxonomy" id="1029988"/>
    <lineage>
        <taxon>Viruses</taxon>
        <taxon>Duplodnaviria</taxon>
        <taxon>Heunggongvirae</taxon>
        <taxon>Uroviricota</taxon>
        <taxon>Caudoviricetes</taxon>
        <taxon>Chimalliviridae</taxon>
        <taxon>Erskinevirus</taxon>
        <taxon>Erskinevirus EaH2</taxon>
    </lineage>
</organism>
<keyword evidence="2" id="KW-1185">Reference proteome</keyword>
<accession>J7KKI2</accession>
<name>J7KKI2_9CAUD</name>
<protein>
    <submittedName>
        <fullName evidence="1">Uncharacterized protein</fullName>
    </submittedName>
</protein>
<dbReference type="GeneID" id="14297241"/>
<evidence type="ECO:0000313" key="2">
    <source>
        <dbReference type="Proteomes" id="UP000003802"/>
    </source>
</evidence>
<dbReference type="RefSeq" id="YP_007237730.1">
    <property type="nucleotide sequence ID" value="NC_019929.1"/>
</dbReference>
<dbReference type="Proteomes" id="UP000003802">
    <property type="component" value="Segment"/>
</dbReference>
<sequence>MAKSLQELFVDMINEVNPDLGLTLSDVTFGAPSEYTPADSGDTRNTVLTLVAKDDSPNFKGSKDYHFFRFNFTNPGGVTTPTLTTGDLIGNWQDDAKVLMVMNMMLPNYKLTAEEIGIERVTVDATTLDVRITIDPNHLKWHGTFVTRVIDEGKTNLQWLNPELSGFK</sequence>
<dbReference type="KEGG" id="vg:14297241"/>
<dbReference type="Pfam" id="PF25613">
    <property type="entry name" value="DUF7941"/>
    <property type="match status" value="1"/>
</dbReference>
<dbReference type="InterPro" id="IPR057701">
    <property type="entry name" value="DUF7941"/>
</dbReference>
<evidence type="ECO:0000313" key="1">
    <source>
        <dbReference type="EMBL" id="AFQ96625.1"/>
    </source>
</evidence>